<comment type="pathway">
    <text evidence="1">Biopolymer metabolism; poly-(R)-3-hydroxybutanoate biosynthesis.</text>
</comment>
<evidence type="ECO:0000256" key="5">
    <source>
        <dbReference type="ARBA" id="ARBA00023315"/>
    </source>
</evidence>
<evidence type="ECO:0000256" key="2">
    <source>
        <dbReference type="ARBA" id="ARBA00019065"/>
    </source>
</evidence>
<comment type="caution">
    <text evidence="9">The sequence shown here is derived from an EMBL/GenBank/DDBJ whole genome shotgun (WGS) entry which is preliminary data.</text>
</comment>
<evidence type="ECO:0000313" key="10">
    <source>
        <dbReference type="Proteomes" id="UP000249396"/>
    </source>
</evidence>
<dbReference type="UniPathway" id="UPA00917"/>
<sequence>MKAPFLSFDAQSLIKELGDFNTKFIKGVGALTEIDEIDVGTAPKELIYAEDKLKLYRYSRNDPNTCSTPVLIVYALVNRQYMLDLQPDRSMIRNMLDHGLDVFIIDWGYPSKVDMYLGLDDYVNGYIDNCVDVVRDIAQSEQVNLMGICQGGTFSMMYSALNPDKVKNLITLVAPVDFSTNDALLFNWSKYLNIDALVESYQVIPGDFMNGGFLMLMPFNLNIRKYVDMLDVIEDKEKLLNFLRMEKWIFDSPGQAGACIREFIKYCYQENRLAKGELMLGDKLVDLRNITMPLLNIYASGDHLVPPAAIKPLNDLVGSQDKTLYEFKGGHIGVFVGSKSQKELAPAISQWLHDRDSAPESVAETAEESESAGIETAPEEAPESTSKKPGRRKA</sequence>
<reference evidence="9 10" key="1">
    <citation type="journal article" date="2018" name="Aquat. Microb. Ecol.">
        <title>Gammaproteobacterial methanotrophs dominate.</title>
        <authorList>
            <person name="Rissanen A.J."/>
            <person name="Saarenheimo J."/>
            <person name="Tiirola M."/>
            <person name="Peura S."/>
            <person name="Aalto S.L."/>
            <person name="Karvinen A."/>
            <person name="Nykanen H."/>
        </authorList>
    </citation>
    <scope>NUCLEOTIDE SEQUENCE [LARGE SCALE GENOMIC DNA]</scope>
    <source>
        <strain evidence="9">AMbin10</strain>
    </source>
</reference>
<dbReference type="EMBL" id="QJPH01000595">
    <property type="protein sequence ID" value="PZN68795.1"/>
    <property type="molecule type" value="Genomic_DNA"/>
</dbReference>
<keyword evidence="5" id="KW-0012">Acyltransferase</keyword>
<accession>A0A2W4Q8D9</accession>
<evidence type="ECO:0000256" key="3">
    <source>
        <dbReference type="ARBA" id="ARBA00022679"/>
    </source>
</evidence>
<protein>
    <recommendedName>
        <fullName evidence="2">Poly(3-hydroxyalkanoate) polymerase subunit PhaC</fullName>
    </recommendedName>
    <alternativeName>
        <fullName evidence="6">PHB synthase subunit PhaC</fullName>
    </alternativeName>
</protein>
<name>A0A2W4Q8D9_9GAMM</name>
<feature type="region of interest" description="Disordered" evidence="7">
    <location>
        <begin position="350"/>
        <end position="394"/>
    </location>
</feature>
<dbReference type="SUPFAM" id="SSF53474">
    <property type="entry name" value="alpha/beta-Hydrolases"/>
    <property type="match status" value="1"/>
</dbReference>
<dbReference type="GO" id="GO:0016746">
    <property type="term" value="F:acyltransferase activity"/>
    <property type="evidence" value="ECO:0007669"/>
    <property type="project" value="UniProtKB-KW"/>
</dbReference>
<keyword evidence="3" id="KW-0808">Transferase</keyword>
<dbReference type="Gene3D" id="3.40.50.1820">
    <property type="entry name" value="alpha/beta hydrolase"/>
    <property type="match status" value="1"/>
</dbReference>
<organism evidence="9 10">
    <name type="scientific">Candidatus Methylumidiphilus alinenensis</name>
    <dbReference type="NCBI Taxonomy" id="2202197"/>
    <lineage>
        <taxon>Bacteria</taxon>
        <taxon>Pseudomonadati</taxon>
        <taxon>Pseudomonadota</taxon>
        <taxon>Gammaproteobacteria</taxon>
        <taxon>Methylococcales</taxon>
        <taxon>Candidatus Methylumidiphilus</taxon>
    </lineage>
</organism>
<dbReference type="Proteomes" id="UP000249396">
    <property type="component" value="Unassembled WGS sequence"/>
</dbReference>
<evidence type="ECO:0000256" key="1">
    <source>
        <dbReference type="ARBA" id="ARBA00004683"/>
    </source>
</evidence>
<evidence type="ECO:0000256" key="4">
    <source>
        <dbReference type="ARBA" id="ARBA00022752"/>
    </source>
</evidence>
<evidence type="ECO:0000256" key="6">
    <source>
        <dbReference type="ARBA" id="ARBA00033356"/>
    </source>
</evidence>
<dbReference type="InterPro" id="IPR029058">
    <property type="entry name" value="AB_hydrolase_fold"/>
</dbReference>
<dbReference type="PANTHER" id="PTHR36837:SF2">
    <property type="entry name" value="POLY(3-HYDROXYALKANOATE) POLYMERASE SUBUNIT PHAC"/>
    <property type="match status" value="1"/>
</dbReference>
<dbReference type="GO" id="GO:0042619">
    <property type="term" value="P:poly-hydroxybutyrate biosynthetic process"/>
    <property type="evidence" value="ECO:0007669"/>
    <property type="project" value="UniProtKB-KW"/>
</dbReference>
<dbReference type="NCBIfam" id="TIGR01836">
    <property type="entry name" value="PHA_synth_III_C"/>
    <property type="match status" value="1"/>
</dbReference>
<dbReference type="Pfam" id="PF00561">
    <property type="entry name" value="Abhydrolase_1"/>
    <property type="match status" value="1"/>
</dbReference>
<gene>
    <name evidence="9" type="ORF">DM484_30870</name>
</gene>
<dbReference type="InterPro" id="IPR010125">
    <property type="entry name" value="PHA_synth_III_C"/>
</dbReference>
<dbReference type="AlphaFoldDB" id="A0A2W4Q8D9"/>
<proteinExistence type="predicted"/>
<feature type="domain" description="AB hydrolase-1" evidence="8">
    <location>
        <begin position="69"/>
        <end position="337"/>
    </location>
</feature>
<evidence type="ECO:0000313" key="9">
    <source>
        <dbReference type="EMBL" id="PZN68795.1"/>
    </source>
</evidence>
<evidence type="ECO:0000256" key="7">
    <source>
        <dbReference type="SAM" id="MobiDB-lite"/>
    </source>
</evidence>
<dbReference type="InterPro" id="IPR051321">
    <property type="entry name" value="PHA/PHB_synthase"/>
</dbReference>
<evidence type="ECO:0000259" key="8">
    <source>
        <dbReference type="Pfam" id="PF00561"/>
    </source>
</evidence>
<dbReference type="PANTHER" id="PTHR36837">
    <property type="entry name" value="POLY(3-HYDROXYALKANOATE) POLYMERASE SUBUNIT PHAC"/>
    <property type="match status" value="1"/>
</dbReference>
<keyword evidence="4" id="KW-0583">PHB biosynthesis</keyword>
<dbReference type="InterPro" id="IPR000073">
    <property type="entry name" value="AB_hydrolase_1"/>
</dbReference>